<gene>
    <name evidence="3" type="ORF">AB0C36_23395</name>
</gene>
<organism evidence="3 4">
    <name type="scientific">Streptodolium elevatio</name>
    <dbReference type="NCBI Taxonomy" id="3157996"/>
    <lineage>
        <taxon>Bacteria</taxon>
        <taxon>Bacillati</taxon>
        <taxon>Actinomycetota</taxon>
        <taxon>Actinomycetes</taxon>
        <taxon>Kitasatosporales</taxon>
        <taxon>Streptomycetaceae</taxon>
        <taxon>Streptodolium</taxon>
    </lineage>
</organism>
<keyword evidence="2" id="KW-0472">Membrane</keyword>
<protein>
    <submittedName>
        <fullName evidence="3">Uncharacterized protein</fullName>
    </submittedName>
</protein>
<evidence type="ECO:0000313" key="4">
    <source>
        <dbReference type="Proteomes" id="UP001551482"/>
    </source>
</evidence>
<keyword evidence="2" id="KW-1133">Transmembrane helix</keyword>
<feature type="transmembrane region" description="Helical" evidence="2">
    <location>
        <begin position="87"/>
        <end position="110"/>
    </location>
</feature>
<evidence type="ECO:0000313" key="3">
    <source>
        <dbReference type="EMBL" id="MEU8136443.1"/>
    </source>
</evidence>
<reference evidence="3 4" key="1">
    <citation type="submission" date="2024-06" db="EMBL/GenBank/DDBJ databases">
        <title>The Natural Products Discovery Center: Release of the First 8490 Sequenced Strains for Exploring Actinobacteria Biosynthetic Diversity.</title>
        <authorList>
            <person name="Kalkreuter E."/>
            <person name="Kautsar S.A."/>
            <person name="Yang D."/>
            <person name="Bader C.D."/>
            <person name="Teijaro C.N."/>
            <person name="Fluegel L."/>
            <person name="Davis C.M."/>
            <person name="Simpson J.R."/>
            <person name="Lauterbach L."/>
            <person name="Steele A.D."/>
            <person name="Gui C."/>
            <person name="Meng S."/>
            <person name="Li G."/>
            <person name="Viehrig K."/>
            <person name="Ye F."/>
            <person name="Su P."/>
            <person name="Kiefer A.F."/>
            <person name="Nichols A."/>
            <person name="Cepeda A.J."/>
            <person name="Yan W."/>
            <person name="Fan B."/>
            <person name="Jiang Y."/>
            <person name="Adhikari A."/>
            <person name="Zheng C.-J."/>
            <person name="Schuster L."/>
            <person name="Cowan T.M."/>
            <person name="Smanski M.J."/>
            <person name="Chevrette M.G."/>
            <person name="De Carvalho L.P.S."/>
            <person name="Shen B."/>
        </authorList>
    </citation>
    <scope>NUCLEOTIDE SEQUENCE [LARGE SCALE GENOMIC DNA]</scope>
    <source>
        <strain evidence="3 4">NPDC048946</strain>
    </source>
</reference>
<dbReference type="RefSeq" id="WP_358356962.1">
    <property type="nucleotide sequence ID" value="NZ_JBEZFP010000063.1"/>
</dbReference>
<comment type="caution">
    <text evidence="3">The sequence shown here is derived from an EMBL/GenBank/DDBJ whole genome shotgun (WGS) entry which is preliminary data.</text>
</comment>
<dbReference type="Proteomes" id="UP001551482">
    <property type="component" value="Unassembled WGS sequence"/>
</dbReference>
<feature type="compositionally biased region" description="Basic and acidic residues" evidence="1">
    <location>
        <begin position="9"/>
        <end position="20"/>
    </location>
</feature>
<evidence type="ECO:0000256" key="1">
    <source>
        <dbReference type="SAM" id="MobiDB-lite"/>
    </source>
</evidence>
<evidence type="ECO:0000256" key="2">
    <source>
        <dbReference type="SAM" id="Phobius"/>
    </source>
</evidence>
<proteinExistence type="predicted"/>
<feature type="transmembrane region" description="Helical" evidence="2">
    <location>
        <begin position="122"/>
        <end position="141"/>
    </location>
</feature>
<accession>A0ABV3DL04</accession>
<feature type="region of interest" description="Disordered" evidence="1">
    <location>
        <begin position="1"/>
        <end position="20"/>
    </location>
</feature>
<name>A0ABV3DL04_9ACTN</name>
<keyword evidence="2" id="KW-0812">Transmembrane</keyword>
<dbReference type="EMBL" id="JBEZFP010000063">
    <property type="protein sequence ID" value="MEU8136443.1"/>
    <property type="molecule type" value="Genomic_DNA"/>
</dbReference>
<keyword evidence="4" id="KW-1185">Reference proteome</keyword>
<sequence>MAEAAETPDIAREFREPTDFPPRREVVAHPRTLAALSRAATGGGGGPTGAAGDPGRPPYAATADDLGAPSRLGDLYLRSLMRTQLRLGLAVVGALVVLLAGIPLACATVPELRDATAGGVPVPWLLVAVAPHPVFVLLGILNTRQAEANERDFANLMDRPGSGSGAAPERLG</sequence>